<dbReference type="Proteomes" id="UP000596660">
    <property type="component" value="Unplaced"/>
</dbReference>
<dbReference type="GO" id="GO:0005634">
    <property type="term" value="C:nucleus"/>
    <property type="evidence" value="ECO:0007669"/>
    <property type="project" value="UniProtKB-SubCell"/>
</dbReference>
<dbReference type="AlphaFoldDB" id="A0A803L7M6"/>
<keyword evidence="4" id="KW-0539">Nucleus</keyword>
<name>A0A803L7M6_CHEQI</name>
<feature type="domain" description="BHLH" evidence="6">
    <location>
        <begin position="147"/>
        <end position="179"/>
    </location>
</feature>
<dbReference type="InterPro" id="IPR036638">
    <property type="entry name" value="HLH_DNA-bd_sf"/>
</dbReference>
<dbReference type="Gramene" id="AUR62007865-RA">
    <property type="protein sequence ID" value="AUR62007865-RA:cds"/>
    <property type="gene ID" value="AUR62007865"/>
</dbReference>
<dbReference type="OMA" id="CDEQGEY"/>
<feature type="compositionally biased region" description="Basic and acidic residues" evidence="5">
    <location>
        <begin position="46"/>
        <end position="56"/>
    </location>
</feature>
<keyword evidence="2" id="KW-0805">Transcription regulation</keyword>
<dbReference type="EnsemblPlants" id="AUR62007865-RA">
    <property type="protein sequence ID" value="AUR62007865-RA:cds"/>
    <property type="gene ID" value="AUR62007865"/>
</dbReference>
<feature type="compositionally biased region" description="Acidic residues" evidence="5">
    <location>
        <begin position="9"/>
        <end position="18"/>
    </location>
</feature>
<feature type="region of interest" description="Disordered" evidence="5">
    <location>
        <begin position="369"/>
        <end position="412"/>
    </location>
</feature>
<feature type="compositionally biased region" description="Basic and acidic residues" evidence="5">
    <location>
        <begin position="19"/>
        <end position="36"/>
    </location>
</feature>
<dbReference type="GO" id="GO:0006351">
    <property type="term" value="P:DNA-templated transcription"/>
    <property type="evidence" value="ECO:0007669"/>
    <property type="project" value="InterPro"/>
</dbReference>
<dbReference type="GO" id="GO:0046983">
    <property type="term" value="F:protein dimerization activity"/>
    <property type="evidence" value="ECO:0007669"/>
    <property type="project" value="InterPro"/>
</dbReference>
<accession>A0A803L7M6</accession>
<organism evidence="7 8">
    <name type="scientific">Chenopodium quinoa</name>
    <name type="common">Quinoa</name>
    <dbReference type="NCBI Taxonomy" id="63459"/>
    <lineage>
        <taxon>Eukaryota</taxon>
        <taxon>Viridiplantae</taxon>
        <taxon>Streptophyta</taxon>
        <taxon>Embryophyta</taxon>
        <taxon>Tracheophyta</taxon>
        <taxon>Spermatophyta</taxon>
        <taxon>Magnoliopsida</taxon>
        <taxon>eudicotyledons</taxon>
        <taxon>Gunneridae</taxon>
        <taxon>Pentapetalae</taxon>
        <taxon>Caryophyllales</taxon>
        <taxon>Chenopodiaceae</taxon>
        <taxon>Chenopodioideae</taxon>
        <taxon>Atripliceae</taxon>
        <taxon>Chenopodium</taxon>
    </lineage>
</organism>
<evidence type="ECO:0000256" key="4">
    <source>
        <dbReference type="ARBA" id="ARBA00023242"/>
    </source>
</evidence>
<evidence type="ECO:0000256" key="5">
    <source>
        <dbReference type="SAM" id="MobiDB-lite"/>
    </source>
</evidence>
<evidence type="ECO:0000256" key="3">
    <source>
        <dbReference type="ARBA" id="ARBA00023163"/>
    </source>
</evidence>
<evidence type="ECO:0000313" key="7">
    <source>
        <dbReference type="EnsemblPlants" id="AUR62007865-RA:cds"/>
    </source>
</evidence>
<dbReference type="GO" id="GO:0003700">
    <property type="term" value="F:DNA-binding transcription factor activity"/>
    <property type="evidence" value="ECO:0007669"/>
    <property type="project" value="InterPro"/>
</dbReference>
<dbReference type="InterPro" id="IPR011598">
    <property type="entry name" value="bHLH_dom"/>
</dbReference>
<evidence type="ECO:0000256" key="1">
    <source>
        <dbReference type="ARBA" id="ARBA00004123"/>
    </source>
</evidence>
<reference evidence="7" key="1">
    <citation type="journal article" date="2017" name="Nature">
        <title>The genome of Chenopodium quinoa.</title>
        <authorList>
            <person name="Jarvis D.E."/>
            <person name="Ho Y.S."/>
            <person name="Lightfoot D.J."/>
            <person name="Schmoeckel S.M."/>
            <person name="Li B."/>
            <person name="Borm T.J.A."/>
            <person name="Ohyanagi H."/>
            <person name="Mineta K."/>
            <person name="Michell C.T."/>
            <person name="Saber N."/>
            <person name="Kharbatia N.M."/>
            <person name="Rupper R.R."/>
            <person name="Sharp A.R."/>
            <person name="Dally N."/>
            <person name="Boughton B.A."/>
            <person name="Woo Y.H."/>
            <person name="Gao G."/>
            <person name="Schijlen E.G.W.M."/>
            <person name="Guo X."/>
            <person name="Momin A.A."/>
            <person name="Negrao S."/>
            <person name="Al-Babili S."/>
            <person name="Gehring C."/>
            <person name="Roessner U."/>
            <person name="Jung C."/>
            <person name="Murphy K."/>
            <person name="Arold S.T."/>
            <person name="Gojobori T."/>
            <person name="van der Linden C.G."/>
            <person name="van Loo E.N."/>
            <person name="Jellen E.N."/>
            <person name="Maughan P.J."/>
            <person name="Tester M."/>
        </authorList>
    </citation>
    <scope>NUCLEOTIDE SEQUENCE [LARGE SCALE GENOMIC DNA]</scope>
    <source>
        <strain evidence="7">cv. PI 614886</strain>
    </source>
</reference>
<sequence>MKSSKGNSPEDDEEYDEDFSSKKEASSSNKDSKNNDKASAMRSKHSVTEQRRRSKINERQMFSCQKKVVNFGSVEEAGHTVLTLAAISGAYRSDISIFVNLKKCSYKAGSMGLDFSSTKPGALLLVLLVLYVEFIKKLMQCDIVTYRFQILRDLIPHGDQKRDTASFLLEVIEYVQLLQEKVQKYEGPYQGWSTEPTKLMPWRHSHWRVQSFLGHPQAVKNGPGSASTFSGNFDERSLNSNSSMTANAQNPVDADSGHEAYRALDQQSELVEKTAPMPTSFPLHMPTVVQSDGDDSHLSQRPASDGLPAPCPNNCDEQGEYTIEGGTINISNSYSHGLLMTLTQALQSSGVDLSQANISIRIDLGKRANESQAPGLSGAKDLENSVSHDLNMGHAGGESRENLEQPQKKLKS</sequence>
<evidence type="ECO:0000256" key="2">
    <source>
        <dbReference type="ARBA" id="ARBA00023015"/>
    </source>
</evidence>
<proteinExistence type="predicted"/>
<feature type="region of interest" description="Disordered" evidence="5">
    <location>
        <begin position="1"/>
        <end position="56"/>
    </location>
</feature>
<reference evidence="7" key="2">
    <citation type="submission" date="2021-03" db="UniProtKB">
        <authorList>
            <consortium name="EnsemblPlants"/>
        </authorList>
    </citation>
    <scope>IDENTIFICATION</scope>
</reference>
<dbReference type="PANTHER" id="PTHR46412:SF6">
    <property type="entry name" value="TRANSCRIPTION FACTOR BIM2"/>
    <property type="match status" value="1"/>
</dbReference>
<protein>
    <recommendedName>
        <fullName evidence="6">BHLH domain-containing protein</fullName>
    </recommendedName>
</protein>
<evidence type="ECO:0000313" key="8">
    <source>
        <dbReference type="Proteomes" id="UP000596660"/>
    </source>
</evidence>
<dbReference type="PANTHER" id="PTHR46412">
    <property type="entry name" value="BES1-INTERACTING MYC-LIKE PROTEIN"/>
    <property type="match status" value="1"/>
</dbReference>
<comment type="subcellular location">
    <subcellularLocation>
        <location evidence="1">Nucleus</location>
    </subcellularLocation>
</comment>
<feature type="region of interest" description="Disordered" evidence="5">
    <location>
        <begin position="277"/>
        <end position="309"/>
    </location>
</feature>
<keyword evidence="3" id="KW-0804">Transcription</keyword>
<dbReference type="Pfam" id="PF00010">
    <property type="entry name" value="HLH"/>
    <property type="match status" value="1"/>
</dbReference>
<keyword evidence="8" id="KW-1185">Reference proteome</keyword>
<feature type="compositionally biased region" description="Basic and acidic residues" evidence="5">
    <location>
        <begin position="397"/>
        <end position="412"/>
    </location>
</feature>
<dbReference type="Gene3D" id="4.10.280.10">
    <property type="entry name" value="Helix-loop-helix DNA-binding domain"/>
    <property type="match status" value="1"/>
</dbReference>
<evidence type="ECO:0000259" key="6">
    <source>
        <dbReference type="Pfam" id="PF00010"/>
    </source>
</evidence>
<dbReference type="InterPro" id="IPR044295">
    <property type="entry name" value="BIM1/2/3"/>
</dbReference>
<dbReference type="CDD" id="cd11453">
    <property type="entry name" value="bHLH_AtBIM_like"/>
    <property type="match status" value="1"/>
</dbReference>
<dbReference type="SUPFAM" id="SSF47459">
    <property type="entry name" value="HLH, helix-loop-helix DNA-binding domain"/>
    <property type="match status" value="1"/>
</dbReference>